<accession>A0A9P7S1S0</accession>
<name>A0A9P7S1S0_9AGAR</name>
<dbReference type="Proteomes" id="UP001049176">
    <property type="component" value="Chromosome 4"/>
</dbReference>
<comment type="caution">
    <text evidence="1">The sequence shown here is derived from an EMBL/GenBank/DDBJ whole genome shotgun (WGS) entry which is preliminary data.</text>
</comment>
<sequence>MQTLFLSQRESHLLVFGPPSGAEAICQLRLHKGSAFCRLSPATELKYQLCLPEDTRVFDLIPSIMIDGEQLYSAAHALSIRNGLESLAGDQLATFRDQCVLEHAKALSLQNACDRYTSQYQSTVTEEKKAARLAAIWKHLSKTGYSRADMESIKNHAFIDSTRMLTTEEWFLIEADLLHSIREARITRLFKRLEEEKVMNGRMDALKRAYVHLLWGLHPSLWRNLPTPETAFLFPAFPWCLTSPDAVSFDESFFRSNGKALLSEATQFSMKFFVKASEVFHNESRKIAPIVLGLNLYHYYKIRLDPWGIFPGTGSRLTIATYTCQQCGVKCITAQGAIAHLNGSRCKPDSVLHLFPFTFTPDLLVFKLVLLAGLSPWNATADDMDNRNPLFRCLACVDDDNDDYLLYTWHDCLNIHTWHDNASFEVVTGAMDIEVLDLSTWSCAHCNIDVNDPKFRAILDTHLSTAHGIDEPKAPIDRFYLPS</sequence>
<dbReference type="GeneID" id="66076566"/>
<dbReference type="EMBL" id="CM032184">
    <property type="protein sequence ID" value="KAG7093851.1"/>
    <property type="molecule type" value="Genomic_DNA"/>
</dbReference>
<dbReference type="RefSeq" id="XP_043010321.1">
    <property type="nucleotide sequence ID" value="XM_043152235.1"/>
</dbReference>
<keyword evidence="2" id="KW-1185">Reference proteome</keyword>
<organism evidence="1 2">
    <name type="scientific">Marasmius oreades</name>
    <name type="common">fairy-ring Marasmius</name>
    <dbReference type="NCBI Taxonomy" id="181124"/>
    <lineage>
        <taxon>Eukaryota</taxon>
        <taxon>Fungi</taxon>
        <taxon>Dikarya</taxon>
        <taxon>Basidiomycota</taxon>
        <taxon>Agaricomycotina</taxon>
        <taxon>Agaricomycetes</taxon>
        <taxon>Agaricomycetidae</taxon>
        <taxon>Agaricales</taxon>
        <taxon>Marasmiineae</taxon>
        <taxon>Marasmiaceae</taxon>
        <taxon>Marasmius</taxon>
    </lineage>
</organism>
<protein>
    <submittedName>
        <fullName evidence="1">Uncharacterized protein</fullName>
    </submittedName>
</protein>
<dbReference type="AlphaFoldDB" id="A0A9P7S1S0"/>
<proteinExistence type="predicted"/>
<gene>
    <name evidence="1" type="ORF">E1B28_007490</name>
</gene>
<reference evidence="1" key="1">
    <citation type="journal article" date="2021" name="Genome Biol. Evol.">
        <title>The assembled and annotated genome of the fairy-ring fungus Marasmius oreades.</title>
        <authorList>
            <person name="Hiltunen M."/>
            <person name="Ament-Velasquez S.L."/>
            <person name="Johannesson H."/>
        </authorList>
    </citation>
    <scope>NUCLEOTIDE SEQUENCE</scope>
    <source>
        <strain evidence="1">03SP1</strain>
    </source>
</reference>
<evidence type="ECO:0000313" key="2">
    <source>
        <dbReference type="Proteomes" id="UP001049176"/>
    </source>
</evidence>
<dbReference type="KEGG" id="more:E1B28_007490"/>
<evidence type="ECO:0000313" key="1">
    <source>
        <dbReference type="EMBL" id="KAG7093851.1"/>
    </source>
</evidence>